<organism evidence="2 3">
    <name type="scientific">Prorocentrum cordatum</name>
    <dbReference type="NCBI Taxonomy" id="2364126"/>
    <lineage>
        <taxon>Eukaryota</taxon>
        <taxon>Sar</taxon>
        <taxon>Alveolata</taxon>
        <taxon>Dinophyceae</taxon>
        <taxon>Prorocentrales</taxon>
        <taxon>Prorocentraceae</taxon>
        <taxon>Prorocentrum</taxon>
    </lineage>
</organism>
<evidence type="ECO:0000313" key="3">
    <source>
        <dbReference type="Proteomes" id="UP001189429"/>
    </source>
</evidence>
<keyword evidence="3" id="KW-1185">Reference proteome</keyword>
<sequence length="140" mass="15219">MAHRCNQRHGRGRRLFLATSGQSVASDVEACARHSSCLIMLELCEETCAPSFLSAAPCRHEGPTSRHAVKADARRVRGLDDARPRPPPKSQTRGQNVAARSGDVEERPRKGSGCDGNCAAMATLVPSEHTAEWPQIFETK</sequence>
<feature type="compositionally biased region" description="Basic and acidic residues" evidence="1">
    <location>
        <begin position="58"/>
        <end position="84"/>
    </location>
</feature>
<protein>
    <submittedName>
        <fullName evidence="2">Uncharacterized protein</fullName>
    </submittedName>
</protein>
<proteinExistence type="predicted"/>
<dbReference type="Proteomes" id="UP001189429">
    <property type="component" value="Unassembled WGS sequence"/>
</dbReference>
<comment type="caution">
    <text evidence="2">The sequence shown here is derived from an EMBL/GenBank/DDBJ whole genome shotgun (WGS) entry which is preliminary data.</text>
</comment>
<gene>
    <name evidence="2" type="ORF">PCOR1329_LOCUS28855</name>
</gene>
<evidence type="ECO:0000313" key="2">
    <source>
        <dbReference type="EMBL" id="CAK0830144.1"/>
    </source>
</evidence>
<feature type="region of interest" description="Disordered" evidence="1">
    <location>
        <begin position="56"/>
        <end position="115"/>
    </location>
</feature>
<reference evidence="2" key="1">
    <citation type="submission" date="2023-10" db="EMBL/GenBank/DDBJ databases">
        <authorList>
            <person name="Chen Y."/>
            <person name="Shah S."/>
            <person name="Dougan E. K."/>
            <person name="Thang M."/>
            <person name="Chan C."/>
        </authorList>
    </citation>
    <scope>NUCLEOTIDE SEQUENCE [LARGE SCALE GENOMIC DNA]</scope>
</reference>
<dbReference type="EMBL" id="CAUYUJ010010735">
    <property type="protein sequence ID" value="CAK0830144.1"/>
    <property type="molecule type" value="Genomic_DNA"/>
</dbReference>
<accession>A0ABN9SDZ0</accession>
<evidence type="ECO:0000256" key="1">
    <source>
        <dbReference type="SAM" id="MobiDB-lite"/>
    </source>
</evidence>
<name>A0ABN9SDZ0_9DINO</name>